<evidence type="ECO:0000313" key="6">
    <source>
        <dbReference type="EMBL" id="AGI27101.1"/>
    </source>
</evidence>
<dbReference type="InterPro" id="IPR028909">
    <property type="entry name" value="bL21-like"/>
</dbReference>
<sequence length="109" mass="12882">MKKIMYAVIKCGSKQYIVKEGQKIKIEKVKLEIGEVVEINQVLLLDEKNNKIKIGKPFVNKAKVSAEIIAHKREKKIKIIHFKRRKHHMKQQGHRQWFTEIKIIKIKGN</sequence>
<evidence type="ECO:0000256" key="5">
    <source>
        <dbReference type="RuleBase" id="RU000562"/>
    </source>
</evidence>
<dbReference type="InterPro" id="IPR036164">
    <property type="entry name" value="bL21-like_sf"/>
</dbReference>
<evidence type="ECO:0000256" key="2">
    <source>
        <dbReference type="ARBA" id="ARBA00022980"/>
    </source>
</evidence>
<dbReference type="Pfam" id="PF00829">
    <property type="entry name" value="Ribosomal_L21p"/>
    <property type="match status" value="1"/>
</dbReference>
<dbReference type="Proteomes" id="UP000012083">
    <property type="component" value="Chromosome"/>
</dbReference>
<organism evidence="6 7">
    <name type="scientific">Candidatus Portiera aleyrodidarum TV</name>
    <dbReference type="NCBI Taxonomy" id="1297582"/>
    <lineage>
        <taxon>Bacteria</taxon>
        <taxon>Pseudomonadati</taxon>
        <taxon>Pseudomonadota</taxon>
        <taxon>Gammaproteobacteria</taxon>
        <taxon>Candidatus Johnevansiales</taxon>
        <taxon>Candidatus Johnevansiaceae</taxon>
        <taxon>Candidatus Portiera</taxon>
    </lineage>
</organism>
<keyword evidence="3 4" id="KW-0687">Ribonucleoprotein</keyword>
<dbReference type="HAMAP" id="MF_01363">
    <property type="entry name" value="Ribosomal_bL21"/>
    <property type="match status" value="1"/>
</dbReference>
<dbReference type="GO" id="GO:0019843">
    <property type="term" value="F:rRNA binding"/>
    <property type="evidence" value="ECO:0007669"/>
    <property type="project" value="UniProtKB-UniRule"/>
</dbReference>
<dbReference type="KEGG" id="pld:PalTV_107"/>
<dbReference type="EMBL" id="CP004358">
    <property type="protein sequence ID" value="AGI27101.1"/>
    <property type="molecule type" value="Genomic_DNA"/>
</dbReference>
<dbReference type="PANTHER" id="PTHR21349">
    <property type="entry name" value="50S RIBOSOMAL PROTEIN L21"/>
    <property type="match status" value="1"/>
</dbReference>
<comment type="function">
    <text evidence="4 5">This protein binds to 23S rRNA in the presence of protein L20.</text>
</comment>
<keyword evidence="4 5" id="KW-0699">rRNA-binding</keyword>
<reference evidence="6 7" key="1">
    <citation type="journal article" date="2013" name="Genome Biol. Evol.">
        <title>The evolution of genomic instability in the obligate endosymbionts of whiteflies.</title>
        <authorList>
            <person name="Sloan D.B."/>
            <person name="Moran N.A."/>
        </authorList>
    </citation>
    <scope>NUCLEOTIDE SEQUENCE [LARGE SCALE GENOMIC DNA]</scope>
    <source>
        <strain evidence="6 7">TV</strain>
    </source>
</reference>
<protein>
    <recommendedName>
        <fullName evidence="4">Large ribosomal subunit protein bL21</fullName>
    </recommendedName>
</protein>
<dbReference type="SUPFAM" id="SSF141091">
    <property type="entry name" value="L21p-like"/>
    <property type="match status" value="1"/>
</dbReference>
<dbReference type="GO" id="GO:0003735">
    <property type="term" value="F:structural constituent of ribosome"/>
    <property type="evidence" value="ECO:0007669"/>
    <property type="project" value="InterPro"/>
</dbReference>
<gene>
    <name evidence="4 6" type="primary">rplU</name>
    <name evidence="6" type="ORF">PalTV_107</name>
</gene>
<dbReference type="PANTHER" id="PTHR21349:SF0">
    <property type="entry name" value="LARGE RIBOSOMAL SUBUNIT PROTEIN BL21M"/>
    <property type="match status" value="1"/>
</dbReference>
<dbReference type="GO" id="GO:0006412">
    <property type="term" value="P:translation"/>
    <property type="evidence" value="ECO:0007669"/>
    <property type="project" value="UniProtKB-UniRule"/>
</dbReference>
<dbReference type="InterPro" id="IPR001787">
    <property type="entry name" value="Ribosomal_bL21"/>
</dbReference>
<evidence type="ECO:0000256" key="3">
    <source>
        <dbReference type="ARBA" id="ARBA00023274"/>
    </source>
</evidence>
<keyword evidence="2 4" id="KW-0689">Ribosomal protein</keyword>
<dbReference type="AlphaFoldDB" id="A0A8D3XAJ6"/>
<dbReference type="NCBIfam" id="TIGR00061">
    <property type="entry name" value="L21"/>
    <property type="match status" value="1"/>
</dbReference>
<comment type="subunit">
    <text evidence="4">Part of the 50S ribosomal subunit. Contacts protein L20.</text>
</comment>
<proteinExistence type="inferred from homology"/>
<keyword evidence="4 5" id="KW-0694">RNA-binding</keyword>
<comment type="similarity">
    <text evidence="1 4 5">Belongs to the bacterial ribosomal protein bL21 family.</text>
</comment>
<evidence type="ECO:0000256" key="1">
    <source>
        <dbReference type="ARBA" id="ARBA00008563"/>
    </source>
</evidence>
<dbReference type="GO" id="GO:1990904">
    <property type="term" value="C:ribonucleoprotein complex"/>
    <property type="evidence" value="ECO:0007669"/>
    <property type="project" value="UniProtKB-KW"/>
</dbReference>
<evidence type="ECO:0000313" key="7">
    <source>
        <dbReference type="Proteomes" id="UP000012083"/>
    </source>
</evidence>
<evidence type="ECO:0000256" key="4">
    <source>
        <dbReference type="HAMAP-Rule" id="MF_01363"/>
    </source>
</evidence>
<dbReference type="GO" id="GO:0005840">
    <property type="term" value="C:ribosome"/>
    <property type="evidence" value="ECO:0007669"/>
    <property type="project" value="UniProtKB-KW"/>
</dbReference>
<accession>A0A8D3XAJ6</accession>
<dbReference type="GO" id="GO:0005737">
    <property type="term" value="C:cytoplasm"/>
    <property type="evidence" value="ECO:0007669"/>
    <property type="project" value="UniProtKB-ARBA"/>
</dbReference>
<name>A0A8D3XAJ6_9GAMM</name>